<evidence type="ECO:0000313" key="4">
    <source>
        <dbReference type="Proteomes" id="UP000193498"/>
    </source>
</evidence>
<sequence>MKVSALKALLVISCIAVVGTVSVPDPKLCREYCQGIFSRLSTYGVSAQGESCDTVDASKFPSSLSQPDMQDGPTLVQSAKDLGFQCGVGKSGQCDHGNGSQGDKDFSGYGSNGGGKRSIDDNGYDSVGAGDEKDKGDHGSGDSGSGSIGGGDKGGNGGNGSGSIGGGGKGNGCLISVNIGGKGSSYDAGDNGNGSAGGGSKGNGDLKSVNAGGGSKGSGDLISINAGGNGGGHNNSDGSAGGGNRGNGDQISVNVGGSGGNHNNEYGSIDGGSKGIGNLVSVNTGGGERRWTQLWCPCQSIIGVTTEIHEVAINALTLAMKTDAIEKIVVAYFLCVHAIQVFSKKNDY</sequence>
<feature type="chain" id="PRO_5012508274" evidence="2">
    <location>
        <begin position="21"/>
        <end position="348"/>
    </location>
</feature>
<dbReference type="InParanoid" id="A0A1Y1Z4Y1"/>
<feature type="compositionally biased region" description="Gly residues" evidence="1">
    <location>
        <begin position="227"/>
        <end position="246"/>
    </location>
</feature>
<feature type="compositionally biased region" description="Basic and acidic residues" evidence="1">
    <location>
        <begin position="130"/>
        <end position="140"/>
    </location>
</feature>
<proteinExistence type="predicted"/>
<reference evidence="3 4" key="1">
    <citation type="submission" date="2016-07" db="EMBL/GenBank/DDBJ databases">
        <title>Pervasive Adenine N6-methylation of Active Genes in Fungi.</title>
        <authorList>
            <consortium name="DOE Joint Genome Institute"/>
            <person name="Mondo S.J."/>
            <person name="Dannebaum R.O."/>
            <person name="Kuo R.C."/>
            <person name="Labutti K."/>
            <person name="Haridas S."/>
            <person name="Kuo A."/>
            <person name="Salamov A."/>
            <person name="Ahrendt S.R."/>
            <person name="Lipzen A."/>
            <person name="Sullivan W."/>
            <person name="Andreopoulos W.B."/>
            <person name="Clum A."/>
            <person name="Lindquist E."/>
            <person name="Daum C."/>
            <person name="Ramamoorthy G.K."/>
            <person name="Gryganskyi A."/>
            <person name="Culley D."/>
            <person name="Magnuson J.K."/>
            <person name="James T.Y."/>
            <person name="O'Malley M.A."/>
            <person name="Stajich J.E."/>
            <person name="Spatafora J.W."/>
            <person name="Visel A."/>
            <person name="Grigoriev I.V."/>
        </authorList>
    </citation>
    <scope>NUCLEOTIDE SEQUENCE [LARGE SCALE GENOMIC DNA]</scope>
    <source>
        <strain evidence="3 4">CBS 931.73</strain>
    </source>
</reference>
<evidence type="ECO:0000256" key="2">
    <source>
        <dbReference type="SAM" id="SignalP"/>
    </source>
</evidence>
<feature type="region of interest" description="Disordered" evidence="1">
    <location>
        <begin position="95"/>
        <end position="165"/>
    </location>
</feature>
<evidence type="ECO:0000313" key="3">
    <source>
        <dbReference type="EMBL" id="ORY05027.1"/>
    </source>
</evidence>
<dbReference type="EMBL" id="MCFE01000029">
    <property type="protein sequence ID" value="ORY05027.1"/>
    <property type="molecule type" value="Genomic_DNA"/>
</dbReference>
<keyword evidence="4" id="KW-1185">Reference proteome</keyword>
<feature type="compositionally biased region" description="Gly residues" evidence="1">
    <location>
        <begin position="141"/>
        <end position="165"/>
    </location>
</feature>
<feature type="region of interest" description="Disordered" evidence="1">
    <location>
        <begin position="196"/>
        <end position="215"/>
    </location>
</feature>
<feature type="region of interest" description="Disordered" evidence="1">
    <location>
        <begin position="220"/>
        <end position="269"/>
    </location>
</feature>
<accession>A0A1Y1Z4Y1</accession>
<keyword evidence="2" id="KW-0732">Signal</keyword>
<dbReference type="AlphaFoldDB" id="A0A1Y1Z4Y1"/>
<feature type="signal peptide" evidence="2">
    <location>
        <begin position="1"/>
        <end position="20"/>
    </location>
</feature>
<dbReference type="Proteomes" id="UP000193498">
    <property type="component" value="Unassembled WGS sequence"/>
</dbReference>
<gene>
    <name evidence="3" type="ORF">K493DRAFT_296714</name>
</gene>
<name>A0A1Y1Z4Y1_9FUNG</name>
<comment type="caution">
    <text evidence="3">The sequence shown here is derived from an EMBL/GenBank/DDBJ whole genome shotgun (WGS) entry which is preliminary data.</text>
</comment>
<evidence type="ECO:0000256" key="1">
    <source>
        <dbReference type="SAM" id="MobiDB-lite"/>
    </source>
</evidence>
<protein>
    <submittedName>
        <fullName evidence="3">Uncharacterized protein</fullName>
    </submittedName>
</protein>
<organism evidence="3 4">
    <name type="scientific">Basidiobolus meristosporus CBS 931.73</name>
    <dbReference type="NCBI Taxonomy" id="1314790"/>
    <lineage>
        <taxon>Eukaryota</taxon>
        <taxon>Fungi</taxon>
        <taxon>Fungi incertae sedis</taxon>
        <taxon>Zoopagomycota</taxon>
        <taxon>Entomophthoromycotina</taxon>
        <taxon>Basidiobolomycetes</taxon>
        <taxon>Basidiobolales</taxon>
        <taxon>Basidiobolaceae</taxon>
        <taxon>Basidiobolus</taxon>
    </lineage>
</organism>